<organism evidence="2 3">
    <name type="scientific">Geobacter pickeringii</name>
    <dbReference type="NCBI Taxonomy" id="345632"/>
    <lineage>
        <taxon>Bacteria</taxon>
        <taxon>Pseudomonadati</taxon>
        <taxon>Thermodesulfobacteriota</taxon>
        <taxon>Desulfuromonadia</taxon>
        <taxon>Geobacterales</taxon>
        <taxon>Geobacteraceae</taxon>
        <taxon>Geobacter</taxon>
    </lineage>
</organism>
<sequence>MRRWGRGGLAVLLAVIVVARCCFGHDLIVRVSDRRNVSFGEMMKDLARARVIYAGENHDDPEHHLLQLRIIRELHRAGLPLAIGMEMFTAADQKELDRWVEGKTGLAEFRAFYLRNWTLPWSLYGDILLFARDNRIPLIGLNVPRQITRKVAATGFASLTPEERRMLPPAVTCDVDSAYMAMIRRSFSNHDANPRTFKNFCEAQMLWNKAMAYHLAEFVRKNPRRTVVVITGGGHALRGGMPAQAVKENPALAGRVVLPDPVIPPGSITPADGDYLWISH</sequence>
<dbReference type="AlphaFoldDB" id="A0A0B5BCM3"/>
<dbReference type="HOGENOM" id="CLU_035488_2_0_7"/>
<dbReference type="KEGG" id="gpi:GPICK_02060"/>
<dbReference type="Proteomes" id="UP000057609">
    <property type="component" value="Chromosome"/>
</dbReference>
<dbReference type="OrthoDB" id="9795827at2"/>
<dbReference type="STRING" id="345632.GPICK_02060"/>
<evidence type="ECO:0000313" key="3">
    <source>
        <dbReference type="Proteomes" id="UP000057609"/>
    </source>
</evidence>
<gene>
    <name evidence="2" type="ORF">GPICK_02060</name>
</gene>
<proteinExistence type="predicted"/>
<dbReference type="Pfam" id="PF04187">
    <property type="entry name" value="Cofac_haem_bdg"/>
    <property type="match status" value="1"/>
</dbReference>
<feature type="domain" description="Haem-binding uptake Tiki superfamily ChaN" evidence="1">
    <location>
        <begin position="42"/>
        <end position="242"/>
    </location>
</feature>
<dbReference type="CDD" id="cd14727">
    <property type="entry name" value="ChanN-like"/>
    <property type="match status" value="1"/>
</dbReference>
<protein>
    <recommendedName>
        <fullName evidence="1">Haem-binding uptake Tiki superfamily ChaN domain-containing protein</fullName>
    </recommendedName>
</protein>
<dbReference type="SUPFAM" id="SSF159501">
    <property type="entry name" value="EreA/ChaN-like"/>
    <property type="match status" value="1"/>
</dbReference>
<keyword evidence="3" id="KW-1185">Reference proteome</keyword>
<evidence type="ECO:0000259" key="1">
    <source>
        <dbReference type="Pfam" id="PF04187"/>
    </source>
</evidence>
<dbReference type="InterPro" id="IPR007314">
    <property type="entry name" value="Cofac_haem-bd_dom"/>
</dbReference>
<name>A0A0B5BCM3_9BACT</name>
<evidence type="ECO:0000313" key="2">
    <source>
        <dbReference type="EMBL" id="AJE02320.1"/>
    </source>
</evidence>
<reference evidence="2 3" key="1">
    <citation type="journal article" date="2015" name="Genome Announc.">
        <title>Complete Genome of Geobacter pickeringii G13T, a Metal-Reducing Isolate from Sedimentary Kaolin Deposits.</title>
        <authorList>
            <person name="Badalamenti J.P."/>
            <person name="Bond D.R."/>
        </authorList>
    </citation>
    <scope>NUCLEOTIDE SEQUENCE [LARGE SCALE GENOMIC DNA]</scope>
    <source>
        <strain evidence="2 3">G13</strain>
    </source>
</reference>
<dbReference type="RefSeq" id="WP_039740093.1">
    <property type="nucleotide sequence ID" value="NZ_CP009788.1"/>
</dbReference>
<dbReference type="Gene3D" id="3.40.50.11550">
    <property type="match status" value="1"/>
</dbReference>
<dbReference type="EMBL" id="CP009788">
    <property type="protein sequence ID" value="AJE02320.1"/>
    <property type="molecule type" value="Genomic_DNA"/>
</dbReference>
<accession>A0A0B5BCM3</accession>